<name>A0ABW4NWB7_9PAST</name>
<dbReference type="SUPFAM" id="SSF56925">
    <property type="entry name" value="OMPA-like"/>
    <property type="match status" value="1"/>
</dbReference>
<sequence>MKKSLLVLAMGTLFATTASANFYVQGDIGVSKTKFSAYPVLGDTKFEPRISVGYDFGAFRLAADYTHYGKFSGKHYNESITAKVYGLGFSAFYDFNVNSTIKPYIGARLASNVFDIQNTGPSYFRDAKTSKLGYGAIVGAQYNLANNLSLNGGIEYNSLGHFPDTNINQYGAKVGLRYDF</sequence>
<feature type="signal peptide" evidence="2">
    <location>
        <begin position="1"/>
        <end position="20"/>
    </location>
</feature>
<comment type="caution">
    <text evidence="4">The sequence shown here is derived from an EMBL/GenBank/DDBJ whole genome shotgun (WGS) entry which is preliminary data.</text>
</comment>
<comment type="similarity">
    <text evidence="1">Belongs to the opacity porin family.</text>
</comment>
<keyword evidence="2" id="KW-0732">Signal</keyword>
<feature type="chain" id="PRO_5047069646" evidence="2">
    <location>
        <begin position="21"/>
        <end position="180"/>
    </location>
</feature>
<dbReference type="EMBL" id="JBHUFP010000025">
    <property type="protein sequence ID" value="MFD1806917.1"/>
    <property type="molecule type" value="Genomic_DNA"/>
</dbReference>
<protein>
    <submittedName>
        <fullName evidence="4">Opacity family porin</fullName>
    </submittedName>
</protein>
<accession>A0ABW4NWB7</accession>
<dbReference type="Pfam" id="PF02462">
    <property type="entry name" value="Opacity"/>
    <property type="match status" value="1"/>
</dbReference>
<gene>
    <name evidence="4" type="ORF">ACFSAV_11160</name>
</gene>
<dbReference type="InterPro" id="IPR011250">
    <property type="entry name" value="OMP/PagP_B-barrel"/>
</dbReference>
<keyword evidence="5" id="KW-1185">Reference proteome</keyword>
<evidence type="ECO:0000256" key="1">
    <source>
        <dbReference type="ARBA" id="ARBA00009830"/>
    </source>
</evidence>
<organism evidence="4 5">
    <name type="scientific">Pasteurella oralis</name>
    <dbReference type="NCBI Taxonomy" id="1071947"/>
    <lineage>
        <taxon>Bacteria</taxon>
        <taxon>Pseudomonadati</taxon>
        <taxon>Pseudomonadota</taxon>
        <taxon>Gammaproteobacteria</taxon>
        <taxon>Pasteurellales</taxon>
        <taxon>Pasteurellaceae</taxon>
        <taxon>Pasteurella</taxon>
    </lineage>
</organism>
<reference evidence="5" key="1">
    <citation type="journal article" date="2019" name="Int. J. Syst. Evol. Microbiol.">
        <title>The Global Catalogue of Microorganisms (GCM) 10K type strain sequencing project: providing services to taxonomists for standard genome sequencing and annotation.</title>
        <authorList>
            <consortium name="The Broad Institute Genomics Platform"/>
            <consortium name="The Broad Institute Genome Sequencing Center for Infectious Disease"/>
            <person name="Wu L."/>
            <person name="Ma J."/>
        </authorList>
    </citation>
    <scope>NUCLEOTIDE SEQUENCE [LARGE SCALE GENOMIC DNA]</scope>
    <source>
        <strain evidence="5">CCM 7950</strain>
    </source>
</reference>
<dbReference type="InterPro" id="IPR003394">
    <property type="entry name" value="Porin_opacity"/>
</dbReference>
<proteinExistence type="inferred from homology"/>
<evidence type="ECO:0000259" key="3">
    <source>
        <dbReference type="Pfam" id="PF02462"/>
    </source>
</evidence>
<dbReference type="Gene3D" id="2.40.160.20">
    <property type="match status" value="1"/>
</dbReference>
<evidence type="ECO:0000313" key="4">
    <source>
        <dbReference type="EMBL" id="MFD1806917.1"/>
    </source>
</evidence>
<evidence type="ECO:0000256" key="2">
    <source>
        <dbReference type="SAM" id="SignalP"/>
    </source>
</evidence>
<dbReference type="RefSeq" id="WP_379099673.1">
    <property type="nucleotide sequence ID" value="NZ_JBHUFP010000025.1"/>
</dbReference>
<evidence type="ECO:0000313" key="5">
    <source>
        <dbReference type="Proteomes" id="UP001597420"/>
    </source>
</evidence>
<dbReference type="Proteomes" id="UP001597420">
    <property type="component" value="Unassembled WGS sequence"/>
</dbReference>
<feature type="domain" description="Porin opacity type" evidence="3">
    <location>
        <begin position="52"/>
        <end position="180"/>
    </location>
</feature>